<proteinExistence type="predicted"/>
<dbReference type="EMBL" id="LFZN01000045">
    <property type="protein sequence ID" value="KXT02140.1"/>
    <property type="molecule type" value="Genomic_DNA"/>
</dbReference>
<gene>
    <name evidence="1" type="ORF">AC578_5935</name>
</gene>
<keyword evidence="2" id="KW-1185">Reference proteome</keyword>
<protein>
    <submittedName>
        <fullName evidence="1">Uncharacterized protein</fullName>
    </submittedName>
</protein>
<comment type="caution">
    <text evidence="1">The sequence shown here is derived from an EMBL/GenBank/DDBJ whole genome shotgun (WGS) entry which is preliminary data.</text>
</comment>
<name>A0A139HI61_9PEZI</name>
<evidence type="ECO:0000313" key="2">
    <source>
        <dbReference type="Proteomes" id="UP000070133"/>
    </source>
</evidence>
<dbReference type="AlphaFoldDB" id="A0A139HI61"/>
<evidence type="ECO:0000313" key="1">
    <source>
        <dbReference type="EMBL" id="KXT02140.1"/>
    </source>
</evidence>
<dbReference type="Proteomes" id="UP000070133">
    <property type="component" value="Unassembled WGS sequence"/>
</dbReference>
<organism evidence="1 2">
    <name type="scientific">Pseudocercospora eumusae</name>
    <dbReference type="NCBI Taxonomy" id="321146"/>
    <lineage>
        <taxon>Eukaryota</taxon>
        <taxon>Fungi</taxon>
        <taxon>Dikarya</taxon>
        <taxon>Ascomycota</taxon>
        <taxon>Pezizomycotina</taxon>
        <taxon>Dothideomycetes</taxon>
        <taxon>Dothideomycetidae</taxon>
        <taxon>Mycosphaerellales</taxon>
        <taxon>Mycosphaerellaceae</taxon>
        <taxon>Pseudocercospora</taxon>
    </lineage>
</organism>
<sequence>MPHTWRYVLGCPDKLVAEFAAYRKHTTDHKALKRVRIQERSGCILSDPFERVPGIILGKWKLVLRT</sequence>
<reference evidence="1 2" key="1">
    <citation type="submission" date="2015-07" db="EMBL/GenBank/DDBJ databases">
        <title>Comparative genomics of the Sigatoka disease complex on banana suggests a link between parallel evolutionary changes in Pseudocercospora fijiensis and Pseudocercospora eumusae and increased virulence on the banana host.</title>
        <authorList>
            <person name="Chang T.-C."/>
            <person name="Salvucci A."/>
            <person name="Crous P.W."/>
            <person name="Stergiopoulos I."/>
        </authorList>
    </citation>
    <scope>NUCLEOTIDE SEQUENCE [LARGE SCALE GENOMIC DNA]</scope>
    <source>
        <strain evidence="1 2">CBS 114824</strain>
    </source>
</reference>
<accession>A0A139HI61</accession>